<dbReference type="AlphaFoldDB" id="X1AXD4"/>
<reference evidence="2" key="1">
    <citation type="journal article" date="2014" name="Front. Microbiol.">
        <title>High frequency of phylogenetically diverse reductive dehalogenase-homologous genes in deep subseafloor sedimentary metagenomes.</title>
        <authorList>
            <person name="Kawai M."/>
            <person name="Futagami T."/>
            <person name="Toyoda A."/>
            <person name="Takaki Y."/>
            <person name="Nishi S."/>
            <person name="Hori S."/>
            <person name="Arai W."/>
            <person name="Tsubouchi T."/>
            <person name="Morono Y."/>
            <person name="Uchiyama I."/>
            <person name="Ito T."/>
            <person name="Fujiyama A."/>
            <person name="Inagaki F."/>
            <person name="Takami H."/>
        </authorList>
    </citation>
    <scope>NUCLEOTIDE SEQUENCE</scope>
    <source>
        <strain evidence="2">Expedition CK06-06</strain>
    </source>
</reference>
<sequence length="156" mass="18815">MKRKEKERKKGTEQRQQKTIKNPRLEALSEIMELINSANDSYMKMDYDKAINYSEKVIRLAIKSNFEQHIEEQQQFLINIAEKVQEKYFASEIREAVKEIEKIYNILIEAKQISQAHEILETFKRHYQDKIDLDSIPLIKELEMKDRRERIKNKVE</sequence>
<evidence type="ECO:0000256" key="1">
    <source>
        <dbReference type="SAM" id="MobiDB-lite"/>
    </source>
</evidence>
<feature type="region of interest" description="Disordered" evidence="1">
    <location>
        <begin position="1"/>
        <end position="21"/>
    </location>
</feature>
<protein>
    <submittedName>
        <fullName evidence="2">Uncharacterized protein</fullName>
    </submittedName>
</protein>
<gene>
    <name evidence="2" type="ORF">S01H4_14797</name>
</gene>
<comment type="caution">
    <text evidence="2">The sequence shown here is derived from an EMBL/GenBank/DDBJ whole genome shotgun (WGS) entry which is preliminary data.</text>
</comment>
<name>X1AXD4_9ZZZZ</name>
<accession>X1AXD4</accession>
<dbReference type="EMBL" id="BART01006483">
    <property type="protein sequence ID" value="GAG64421.1"/>
    <property type="molecule type" value="Genomic_DNA"/>
</dbReference>
<proteinExistence type="predicted"/>
<organism evidence="2">
    <name type="scientific">marine sediment metagenome</name>
    <dbReference type="NCBI Taxonomy" id="412755"/>
    <lineage>
        <taxon>unclassified sequences</taxon>
        <taxon>metagenomes</taxon>
        <taxon>ecological metagenomes</taxon>
    </lineage>
</organism>
<evidence type="ECO:0000313" key="2">
    <source>
        <dbReference type="EMBL" id="GAG64421.1"/>
    </source>
</evidence>